<dbReference type="AlphaFoldDB" id="A0AAV7USE5"/>
<keyword evidence="4" id="KW-1185">Reference proteome</keyword>
<feature type="compositionally biased region" description="Polar residues" evidence="1">
    <location>
        <begin position="122"/>
        <end position="132"/>
    </location>
</feature>
<comment type="caution">
    <text evidence="3">The sequence shown here is derived from an EMBL/GenBank/DDBJ whole genome shotgun (WGS) entry which is preliminary data.</text>
</comment>
<evidence type="ECO:0000256" key="1">
    <source>
        <dbReference type="SAM" id="MobiDB-lite"/>
    </source>
</evidence>
<sequence>MIPALFCPLPVIVLAHFVLLGTSSVGDGVEKTAPAIRADPGRSAAVRALVFSTDLYCISVTLLALRRVTQTPRLSPPALALRSPGPARHQAQSHLHRGLRTAQHPTGEGGRGTQAKRIGSGHTVTAQAPASSAEQNCVAATLTHRCTPPIRFPFSGCSGVSPGRDRSFHHGWPQFSSDLWSLAGPEWELRNQTTAILGG</sequence>
<evidence type="ECO:0000256" key="2">
    <source>
        <dbReference type="SAM" id="SignalP"/>
    </source>
</evidence>
<feature type="chain" id="PRO_5043361545" description="Secreted protein" evidence="2">
    <location>
        <begin position="16"/>
        <end position="199"/>
    </location>
</feature>
<evidence type="ECO:0008006" key="5">
    <source>
        <dbReference type="Google" id="ProtNLM"/>
    </source>
</evidence>
<protein>
    <recommendedName>
        <fullName evidence="5">Secreted protein</fullName>
    </recommendedName>
</protein>
<gene>
    <name evidence="3" type="ORF">NDU88_000812</name>
</gene>
<feature type="signal peptide" evidence="2">
    <location>
        <begin position="1"/>
        <end position="15"/>
    </location>
</feature>
<evidence type="ECO:0000313" key="3">
    <source>
        <dbReference type="EMBL" id="KAJ1191496.1"/>
    </source>
</evidence>
<name>A0AAV7USE5_PLEWA</name>
<dbReference type="EMBL" id="JANPWB010000004">
    <property type="protein sequence ID" value="KAJ1191496.1"/>
    <property type="molecule type" value="Genomic_DNA"/>
</dbReference>
<keyword evidence="2" id="KW-0732">Signal</keyword>
<proteinExistence type="predicted"/>
<accession>A0AAV7USE5</accession>
<reference evidence="3" key="1">
    <citation type="journal article" date="2022" name="bioRxiv">
        <title>Sequencing and chromosome-scale assembly of the giantPleurodeles waltlgenome.</title>
        <authorList>
            <person name="Brown T."/>
            <person name="Elewa A."/>
            <person name="Iarovenko S."/>
            <person name="Subramanian E."/>
            <person name="Araus A.J."/>
            <person name="Petzold A."/>
            <person name="Susuki M."/>
            <person name="Suzuki K.-i.T."/>
            <person name="Hayashi T."/>
            <person name="Toyoda A."/>
            <person name="Oliveira C."/>
            <person name="Osipova E."/>
            <person name="Leigh N.D."/>
            <person name="Simon A."/>
            <person name="Yun M.H."/>
        </authorList>
    </citation>
    <scope>NUCLEOTIDE SEQUENCE</scope>
    <source>
        <strain evidence="3">20211129_DDA</strain>
        <tissue evidence="3">Liver</tissue>
    </source>
</reference>
<evidence type="ECO:0000313" key="4">
    <source>
        <dbReference type="Proteomes" id="UP001066276"/>
    </source>
</evidence>
<organism evidence="3 4">
    <name type="scientific">Pleurodeles waltl</name>
    <name type="common">Iberian ribbed newt</name>
    <dbReference type="NCBI Taxonomy" id="8319"/>
    <lineage>
        <taxon>Eukaryota</taxon>
        <taxon>Metazoa</taxon>
        <taxon>Chordata</taxon>
        <taxon>Craniata</taxon>
        <taxon>Vertebrata</taxon>
        <taxon>Euteleostomi</taxon>
        <taxon>Amphibia</taxon>
        <taxon>Batrachia</taxon>
        <taxon>Caudata</taxon>
        <taxon>Salamandroidea</taxon>
        <taxon>Salamandridae</taxon>
        <taxon>Pleurodelinae</taxon>
        <taxon>Pleurodeles</taxon>
    </lineage>
</organism>
<feature type="region of interest" description="Disordered" evidence="1">
    <location>
        <begin position="76"/>
        <end position="132"/>
    </location>
</feature>
<dbReference type="Proteomes" id="UP001066276">
    <property type="component" value="Chromosome 2_2"/>
</dbReference>